<keyword evidence="2" id="KW-1185">Reference proteome</keyword>
<name>A0ABU5KD62_9ACTN</name>
<accession>A0ABU5KD62</accession>
<dbReference type="SUPFAM" id="SSF52540">
    <property type="entry name" value="P-loop containing nucleoside triphosphate hydrolases"/>
    <property type="match status" value="1"/>
</dbReference>
<gene>
    <name evidence="1" type="ORF">SFC79_14055</name>
</gene>
<evidence type="ECO:0000313" key="1">
    <source>
        <dbReference type="EMBL" id="MDZ5662895.1"/>
    </source>
</evidence>
<dbReference type="EMBL" id="JAXQPW010000005">
    <property type="protein sequence ID" value="MDZ5662895.1"/>
    <property type="molecule type" value="Genomic_DNA"/>
</dbReference>
<sequence>MTDVHLHVGLAKTGTTTIQAALEAGAGRLAAEGVLFPGGSHRAQRLAAYDLLGQRVHGEERGQVPGALRRLLAEVTAYDGARVVVSEEELSLARPRQARRLVRALGDHRVFVVVGVRDVARTVVSSWQQTVVNGGCVTWHDFVSSVRGEPGAPPSEGLSFWYRHDVRRVVDAWATAVPPERIRLVTVPPPGAGPTTLLDRFGRATGLPDGWAGTLPAARNVSLGAAELEAVRRLNESVVGALTTSQHRFVVEAGIRARLAGAAGRPLELPAEHRAWARAYGEGLVAELEQRGLTVHGDLADLVPALEGGTGPALDQVADEELLAATQAALVSLALDHGRLFRRYRRAFRQAEGRLPGVAEVLGSEARAGGFHVRKWVLHRADHHPLVARASRAYVGRTSGHRGAGQG</sequence>
<comment type="caution">
    <text evidence="1">The sequence shown here is derived from an EMBL/GenBank/DDBJ whole genome shotgun (WGS) entry which is preliminary data.</text>
</comment>
<evidence type="ECO:0008006" key="3">
    <source>
        <dbReference type="Google" id="ProtNLM"/>
    </source>
</evidence>
<evidence type="ECO:0000313" key="2">
    <source>
        <dbReference type="Proteomes" id="UP001291999"/>
    </source>
</evidence>
<reference evidence="1 2" key="1">
    <citation type="submission" date="2023-11" db="EMBL/GenBank/DDBJ databases">
        <title>Novel species in genus Nocardioides.</title>
        <authorList>
            <person name="Zhou H."/>
        </authorList>
    </citation>
    <scope>NUCLEOTIDE SEQUENCE [LARGE SCALE GENOMIC DNA]</scope>
    <source>
        <strain evidence="1 2">S-58</strain>
    </source>
</reference>
<dbReference type="Gene3D" id="3.40.50.300">
    <property type="entry name" value="P-loop containing nucleotide triphosphate hydrolases"/>
    <property type="match status" value="1"/>
</dbReference>
<dbReference type="InterPro" id="IPR027417">
    <property type="entry name" value="P-loop_NTPase"/>
</dbReference>
<protein>
    <recommendedName>
        <fullName evidence="3">Sulfotransferase family protein</fullName>
    </recommendedName>
</protein>
<dbReference type="Proteomes" id="UP001291999">
    <property type="component" value="Unassembled WGS sequence"/>
</dbReference>
<proteinExistence type="predicted"/>
<organism evidence="1 2">
    <name type="scientific">Nocardioides renjunii</name>
    <dbReference type="NCBI Taxonomy" id="3095075"/>
    <lineage>
        <taxon>Bacteria</taxon>
        <taxon>Bacillati</taxon>
        <taxon>Actinomycetota</taxon>
        <taxon>Actinomycetes</taxon>
        <taxon>Propionibacteriales</taxon>
        <taxon>Nocardioidaceae</taxon>
        <taxon>Nocardioides</taxon>
    </lineage>
</organism>
<dbReference type="RefSeq" id="WP_322424829.1">
    <property type="nucleotide sequence ID" value="NZ_JAXQPW010000005.1"/>
</dbReference>